<dbReference type="GO" id="GO:0004672">
    <property type="term" value="F:protein kinase activity"/>
    <property type="evidence" value="ECO:0007669"/>
    <property type="project" value="InterPro"/>
</dbReference>
<dbReference type="FunFam" id="1.10.510.10:FF:000465">
    <property type="entry name" value="Non-specific serine/threonine protein kinase"/>
    <property type="match status" value="1"/>
</dbReference>
<dbReference type="SMART" id="SM00220">
    <property type="entry name" value="S_TKc"/>
    <property type="match status" value="2"/>
</dbReference>
<sequence>MIADDDLERELANLILVDKSRPSFDKSYTLKKKLMSGSYGTVFAGVHNSTTKEFAIKVVDRSKLSGKDDKAQLLEVAILRSLNPNSFNQNGQDESYVHDNGIINLVDFYPSPKTYHIVMELARGGDVFDRLAKRKVYTEKNARDLAFRMLESIKFLHERGIAHRDIKPENLLLMHEESDTSLKLADFGFARRFSLDDSDSSMKTKCGTPSFVPPELVLGVPYGPKCDVWSCGCTLFMLLSGRAPFNARKGGKNAMFRKIRAGDFVFYEDMWADISVNARKLVLSMMQVDPKARVSAEEALQSDWINTDDSVLRRSVLDKSLREIVSFNARRKLKGAMNAVRYAISPKFWDISATAIWRENDFGSHGAIDGTCDILKAKTELDATEPPTFDKFYKLDEKLQAGRCCVVWSGKSKETERSYAIKVVNRTMMDPAEDQTVLNEVSLMKSLRHPNVVKLFDFFETPERFYIVMQKCSGDVLDRVASLKRYTEKEARQLSAGLIKGVQYLHERKIAHRDLKPQNLLLERSDDNTSVKICDFGFAKRVHMPQSLTTLCGSKHYVAPELLKNHPYDESADMWSVGVNIYFLLAGHLPFNARDQQDLFQLIRLGKFNFDSRYWAVISDEAMDLIERLLEVDPASRATATDALESGWIQALDDDALFENELRASLDGITETRASIKGVIRQVQWINKSQNICSDLTMEPDDVEEMTYSWKDIWKP</sequence>
<evidence type="ECO:0000313" key="2">
    <source>
        <dbReference type="EMBL" id="CAD9603011.1"/>
    </source>
</evidence>
<dbReference type="PROSITE" id="PS00108">
    <property type="entry name" value="PROTEIN_KINASE_ST"/>
    <property type="match status" value="2"/>
</dbReference>
<protein>
    <recommendedName>
        <fullName evidence="1">Protein kinase domain-containing protein</fullName>
    </recommendedName>
</protein>
<dbReference type="GO" id="GO:0005524">
    <property type="term" value="F:ATP binding"/>
    <property type="evidence" value="ECO:0007669"/>
    <property type="project" value="InterPro"/>
</dbReference>
<organism evidence="2">
    <name type="scientific">Skeletonema marinoi</name>
    <dbReference type="NCBI Taxonomy" id="267567"/>
    <lineage>
        <taxon>Eukaryota</taxon>
        <taxon>Sar</taxon>
        <taxon>Stramenopiles</taxon>
        <taxon>Ochrophyta</taxon>
        <taxon>Bacillariophyta</taxon>
        <taxon>Coscinodiscophyceae</taxon>
        <taxon>Thalassiosirophycidae</taxon>
        <taxon>Thalassiosirales</taxon>
        <taxon>Skeletonemataceae</taxon>
        <taxon>Skeletonema</taxon>
        <taxon>Skeletonema marinoi-dohrnii complex</taxon>
    </lineage>
</organism>
<dbReference type="InterPro" id="IPR000719">
    <property type="entry name" value="Prot_kinase_dom"/>
</dbReference>
<feature type="domain" description="Protein kinase" evidence="1">
    <location>
        <begin position="393"/>
        <end position="649"/>
    </location>
</feature>
<dbReference type="EMBL" id="HBGZ01015420">
    <property type="protein sequence ID" value="CAD9603011.1"/>
    <property type="molecule type" value="Transcribed_RNA"/>
</dbReference>
<dbReference type="CDD" id="cd05117">
    <property type="entry name" value="STKc_CAMK"/>
    <property type="match status" value="2"/>
</dbReference>
<dbReference type="Gene3D" id="1.10.510.10">
    <property type="entry name" value="Transferase(Phosphotransferase) domain 1"/>
    <property type="match status" value="2"/>
</dbReference>
<dbReference type="PANTHER" id="PTHR24347">
    <property type="entry name" value="SERINE/THREONINE-PROTEIN KINASE"/>
    <property type="match status" value="1"/>
</dbReference>
<dbReference type="Pfam" id="PF00069">
    <property type="entry name" value="Pkinase"/>
    <property type="match status" value="2"/>
</dbReference>
<evidence type="ECO:0000259" key="1">
    <source>
        <dbReference type="PROSITE" id="PS50011"/>
    </source>
</evidence>
<dbReference type="InterPro" id="IPR008271">
    <property type="entry name" value="Ser/Thr_kinase_AS"/>
</dbReference>
<dbReference type="AlphaFoldDB" id="A0A7S2PJC0"/>
<feature type="domain" description="Protein kinase" evidence="1">
    <location>
        <begin position="28"/>
        <end position="305"/>
    </location>
</feature>
<gene>
    <name evidence="2" type="ORF">SMAR0320_LOCUS11009</name>
</gene>
<dbReference type="InterPro" id="IPR011009">
    <property type="entry name" value="Kinase-like_dom_sf"/>
</dbReference>
<dbReference type="Gene3D" id="3.30.200.20">
    <property type="entry name" value="Phosphorylase Kinase, domain 1"/>
    <property type="match status" value="1"/>
</dbReference>
<dbReference type="PROSITE" id="PS50011">
    <property type="entry name" value="PROTEIN_KINASE_DOM"/>
    <property type="match status" value="2"/>
</dbReference>
<name>A0A7S2PJC0_9STRA</name>
<proteinExistence type="predicted"/>
<reference evidence="2" key="1">
    <citation type="submission" date="2021-01" db="EMBL/GenBank/DDBJ databases">
        <authorList>
            <person name="Corre E."/>
            <person name="Pelletier E."/>
            <person name="Niang G."/>
            <person name="Scheremetjew M."/>
            <person name="Finn R."/>
            <person name="Kale V."/>
            <person name="Holt S."/>
            <person name="Cochrane G."/>
            <person name="Meng A."/>
            <person name="Brown T."/>
            <person name="Cohen L."/>
        </authorList>
    </citation>
    <scope>NUCLEOTIDE SEQUENCE</scope>
    <source>
        <strain evidence="2">SM1012Den-03</strain>
    </source>
</reference>
<dbReference type="SUPFAM" id="SSF56112">
    <property type="entry name" value="Protein kinase-like (PK-like)"/>
    <property type="match status" value="2"/>
</dbReference>
<accession>A0A7S2PJC0</accession>